<dbReference type="PIRSF" id="PIRSF000485">
    <property type="entry name" value="Amd_phspho_trans"/>
    <property type="match status" value="1"/>
</dbReference>
<dbReference type="CDD" id="cd06223">
    <property type="entry name" value="PRTases_typeI"/>
    <property type="match status" value="1"/>
</dbReference>
<dbReference type="InterPro" id="IPR000836">
    <property type="entry name" value="PRTase_dom"/>
</dbReference>
<dbReference type="InterPro" id="IPR017932">
    <property type="entry name" value="GATase_2_dom"/>
</dbReference>
<feature type="binding site" evidence="10">
    <location>
        <position position="246"/>
    </location>
    <ligand>
        <name>[4Fe-4S] cluster</name>
        <dbReference type="ChEBI" id="CHEBI:49883"/>
    </ligand>
</feature>
<keyword evidence="10" id="KW-0408">Iron</keyword>
<keyword evidence="13" id="KW-1185">Reference proteome</keyword>
<evidence type="ECO:0000256" key="3">
    <source>
        <dbReference type="ARBA" id="ARBA00011941"/>
    </source>
</evidence>
<feature type="binding site" evidence="9">
    <location>
        <position position="293"/>
    </location>
    <ligand>
        <name>Mg(2+)</name>
        <dbReference type="ChEBI" id="CHEBI:18420"/>
    </ligand>
</feature>
<evidence type="ECO:0000313" key="12">
    <source>
        <dbReference type="EMBL" id="OLU43085.1"/>
    </source>
</evidence>
<dbReference type="PROSITE" id="PS51278">
    <property type="entry name" value="GATASE_TYPE_2"/>
    <property type="match status" value="1"/>
</dbReference>
<keyword evidence="7" id="KW-0315">Glutamine amidotransferase</keyword>
<comment type="cofactor">
    <cofactor evidence="9">
        <name>Mg(2+)</name>
        <dbReference type="ChEBI" id="CHEBI:18420"/>
    </cofactor>
    <text evidence="9">Binds 1 Mg(2+) ion per subunit.</text>
</comment>
<dbReference type="RefSeq" id="WP_075817469.1">
    <property type="nucleotide sequence ID" value="NZ_CAJUTZ010000030.1"/>
</dbReference>
<feature type="binding site" evidence="9">
    <location>
        <position position="355"/>
    </location>
    <ligand>
        <name>Mg(2+)</name>
        <dbReference type="ChEBI" id="CHEBI:18420"/>
    </ligand>
</feature>
<dbReference type="GO" id="GO:0051536">
    <property type="term" value="F:iron-sulfur cluster binding"/>
    <property type="evidence" value="ECO:0007669"/>
    <property type="project" value="UniProtKB-KW"/>
</dbReference>
<dbReference type="GO" id="GO:0006189">
    <property type="term" value="P:'de novo' IMP biosynthetic process"/>
    <property type="evidence" value="ECO:0007669"/>
    <property type="project" value="UniProtKB-UniPathway"/>
</dbReference>
<feature type="binding site" evidence="10">
    <location>
        <position position="443"/>
    </location>
    <ligand>
        <name>[4Fe-4S] cluster</name>
        <dbReference type="ChEBI" id="CHEBI:49883"/>
    </ligand>
</feature>
<feature type="binding site" evidence="10">
    <location>
        <position position="392"/>
    </location>
    <ligand>
        <name>[4Fe-4S] cluster</name>
        <dbReference type="ChEBI" id="CHEBI:49883"/>
    </ligand>
</feature>
<dbReference type="Gene3D" id="3.60.20.10">
    <property type="entry name" value="Glutamine Phosphoribosylpyrophosphate, subunit 1, domain 1"/>
    <property type="match status" value="1"/>
</dbReference>
<dbReference type="OrthoDB" id="9801213at2"/>
<evidence type="ECO:0000256" key="10">
    <source>
        <dbReference type="PIRSR" id="PIRSR000485-3"/>
    </source>
</evidence>
<evidence type="ECO:0000256" key="2">
    <source>
        <dbReference type="ARBA" id="ARBA00010138"/>
    </source>
</evidence>
<dbReference type="Gene3D" id="3.40.50.2020">
    <property type="match status" value="1"/>
</dbReference>
<keyword evidence="9" id="KW-0460">Magnesium</keyword>
<dbReference type="EC" id="2.4.2.14" evidence="3 8"/>
<keyword evidence="10" id="KW-0411">Iron-sulfur</keyword>
<gene>
    <name evidence="12" type="ORF">BO222_00655</name>
</gene>
<dbReference type="SUPFAM" id="SSF56235">
    <property type="entry name" value="N-terminal nucleophile aminohydrolases (Ntn hydrolases)"/>
    <property type="match status" value="1"/>
</dbReference>
<dbReference type="GO" id="GO:0004044">
    <property type="term" value="F:amidophosphoribosyltransferase activity"/>
    <property type="evidence" value="ECO:0007669"/>
    <property type="project" value="UniProtKB-EC"/>
</dbReference>
<reference evidence="12 13" key="1">
    <citation type="submission" date="2016-11" db="EMBL/GenBank/DDBJ databases">
        <title>Description of two novel members of the family Erysipelotrichaceae: Ileibacterium lipovorans gen. nov., sp. nov. and Dubosiella newyorkensis, gen. nov., sp. nov.</title>
        <authorList>
            <person name="Cox L.M."/>
            <person name="Sohn J."/>
            <person name="Tyrrell K.L."/>
            <person name="Citron D.M."/>
            <person name="Lawson P.A."/>
            <person name="Patel N.B."/>
            <person name="Iizumi T."/>
            <person name="Perez-Perez G.I."/>
            <person name="Goldstein E.J."/>
            <person name="Blaser M.J."/>
        </authorList>
    </citation>
    <scope>NUCLEOTIDE SEQUENCE [LARGE SCALE GENOMIC DNA]</scope>
    <source>
        <strain evidence="12 13">NYU-BL-A3</strain>
    </source>
</reference>
<feature type="binding site" evidence="10">
    <location>
        <position position="440"/>
    </location>
    <ligand>
        <name>[4Fe-4S] cluster</name>
        <dbReference type="ChEBI" id="CHEBI:49883"/>
    </ligand>
</feature>
<keyword evidence="9" id="KW-0479">Metal-binding</keyword>
<keyword evidence="4 8" id="KW-0328">Glycosyltransferase</keyword>
<dbReference type="GO" id="GO:0009113">
    <property type="term" value="P:purine nucleobase biosynthetic process"/>
    <property type="evidence" value="ECO:0007669"/>
    <property type="project" value="InterPro"/>
</dbReference>
<comment type="caution">
    <text evidence="12">The sequence shown here is derived from an EMBL/GenBank/DDBJ whole genome shotgun (WGS) entry which is preliminary data.</text>
</comment>
<organism evidence="12 13">
    <name type="scientific">Ileibacterium valens</name>
    <dbReference type="NCBI Taxonomy" id="1862668"/>
    <lineage>
        <taxon>Bacteria</taxon>
        <taxon>Bacillati</taxon>
        <taxon>Bacillota</taxon>
        <taxon>Erysipelotrichia</taxon>
        <taxon>Erysipelotrichales</taxon>
        <taxon>Erysipelotrichaceae</taxon>
        <taxon>Ileibacterium</taxon>
    </lineage>
</organism>
<sequence length="453" mass="50308">MERKIIVQNASGIAGIVIPENESASSQIYYMLHCIQHRGPDACGIASANGERIFNEKGLGMLSEIFKPDHLEELKGFQAIGQVRMKTPDDRQEENLQPVNVRAHQGPFSLVCSGMLLNNAKLRSEMMESGLIFQGTSDAEILAHLIQNSEGRLIERIEQTVGRIQGSITFLVMTKNTMYAYRSLDGIRSLYLAKLTDGGYAFCSESAGFGLLECEEIREVRPGELIILGKEGYESRRAGISAGRPCAMETVYYSRADSDFGNLSVYEIRKRAGEKLAEREDIDADIVIGVPDTATSAAAGFAEKLKKPYEMGIIKNRYIGSTFVRPTKAQRDAGMRVRLNAVSSVVKGKSVYLVDDSIQKGDTARRLCQLLREAGAKEVHLRIASPIITSSCFHGTEFIDEKDLCGSSYSEQEMCQLFQADSLRFLSVEDFEELLPTKACLECFGRKQRRFRG</sequence>
<dbReference type="GeneID" id="82201758"/>
<evidence type="ECO:0000256" key="7">
    <source>
        <dbReference type="ARBA" id="ARBA00022962"/>
    </source>
</evidence>
<evidence type="ECO:0000256" key="4">
    <source>
        <dbReference type="ARBA" id="ARBA00022676"/>
    </source>
</evidence>
<dbReference type="InterPro" id="IPR029055">
    <property type="entry name" value="Ntn_hydrolases_N"/>
</dbReference>
<name>A0A1U7NJ44_9FIRM</name>
<keyword evidence="6 8" id="KW-0658">Purine biosynthesis</keyword>
<dbReference type="InterPro" id="IPR005854">
    <property type="entry name" value="PurF"/>
</dbReference>
<dbReference type="EMBL" id="MPJW01000025">
    <property type="protein sequence ID" value="OLU43085.1"/>
    <property type="molecule type" value="Genomic_DNA"/>
</dbReference>
<comment type="catalytic activity">
    <reaction evidence="8">
        <text>5-phospho-beta-D-ribosylamine + L-glutamate + diphosphate = 5-phospho-alpha-D-ribose 1-diphosphate + L-glutamine + H2O</text>
        <dbReference type="Rhea" id="RHEA:14905"/>
        <dbReference type="ChEBI" id="CHEBI:15377"/>
        <dbReference type="ChEBI" id="CHEBI:29985"/>
        <dbReference type="ChEBI" id="CHEBI:33019"/>
        <dbReference type="ChEBI" id="CHEBI:58017"/>
        <dbReference type="ChEBI" id="CHEBI:58359"/>
        <dbReference type="ChEBI" id="CHEBI:58681"/>
        <dbReference type="EC" id="2.4.2.14"/>
    </reaction>
</comment>
<accession>A0A1U7NJ44</accession>
<protein>
    <recommendedName>
        <fullName evidence="3 8">Amidophosphoribosyltransferase</fullName>
        <shortName evidence="8">ATase</shortName>
        <ecNumber evidence="3 8">2.4.2.14</ecNumber>
    </recommendedName>
    <alternativeName>
        <fullName evidence="8">Glutamine phosphoribosylpyrophosphate amidotransferase</fullName>
    </alternativeName>
</protein>
<keyword evidence="5 8" id="KW-0808">Transferase</keyword>
<comment type="similarity">
    <text evidence="2 8">In the C-terminal section; belongs to the purine/pyrimidine phosphoribosyltransferase family.</text>
</comment>
<evidence type="ECO:0000256" key="1">
    <source>
        <dbReference type="ARBA" id="ARBA00005209"/>
    </source>
</evidence>
<proteinExistence type="inferred from homology"/>
<feature type="domain" description="Glutamine amidotransferase type-2" evidence="11">
    <location>
        <begin position="11"/>
        <end position="231"/>
    </location>
</feature>
<dbReference type="Pfam" id="PF00156">
    <property type="entry name" value="Pribosyltran"/>
    <property type="match status" value="1"/>
</dbReference>
<dbReference type="SUPFAM" id="SSF53271">
    <property type="entry name" value="PRTase-like"/>
    <property type="match status" value="1"/>
</dbReference>
<evidence type="ECO:0000259" key="11">
    <source>
        <dbReference type="PROSITE" id="PS51278"/>
    </source>
</evidence>
<dbReference type="InterPro" id="IPR029057">
    <property type="entry name" value="PRTase-like"/>
</dbReference>
<comment type="cofactor">
    <cofactor evidence="10">
        <name>[4Fe-4S] cluster</name>
        <dbReference type="ChEBI" id="CHEBI:49883"/>
    </cofactor>
    <text evidence="10">Binds 1 [4Fe-4S] cluster per subunit.</text>
</comment>
<dbReference type="PANTHER" id="PTHR11907">
    <property type="entry name" value="AMIDOPHOSPHORIBOSYLTRANSFERASE"/>
    <property type="match status" value="1"/>
</dbReference>
<dbReference type="UniPathway" id="UPA00074">
    <property type="reaction ID" value="UER00124"/>
</dbReference>
<evidence type="ECO:0000256" key="9">
    <source>
        <dbReference type="PIRSR" id="PIRSR000485-2"/>
    </source>
</evidence>
<dbReference type="Proteomes" id="UP000186341">
    <property type="component" value="Unassembled WGS sequence"/>
</dbReference>
<dbReference type="Pfam" id="PF13537">
    <property type="entry name" value="GATase_7"/>
    <property type="match status" value="1"/>
</dbReference>
<dbReference type="GO" id="GO:0046872">
    <property type="term" value="F:metal ion binding"/>
    <property type="evidence" value="ECO:0007669"/>
    <property type="project" value="UniProtKB-KW"/>
</dbReference>
<evidence type="ECO:0000256" key="5">
    <source>
        <dbReference type="ARBA" id="ARBA00022679"/>
    </source>
</evidence>
<comment type="pathway">
    <text evidence="1 8">Purine metabolism; IMP biosynthesis via de novo pathway; N(1)-(5-phospho-D-ribosyl)glycinamide from 5-phospho-alpha-D-ribose 1-diphosphate: step 1/2.</text>
</comment>
<dbReference type="AlphaFoldDB" id="A0A1U7NJ44"/>
<evidence type="ECO:0000256" key="8">
    <source>
        <dbReference type="PIRNR" id="PIRNR000485"/>
    </source>
</evidence>
<feature type="binding site" evidence="9">
    <location>
        <position position="356"/>
    </location>
    <ligand>
        <name>Mg(2+)</name>
        <dbReference type="ChEBI" id="CHEBI:18420"/>
    </ligand>
</feature>
<evidence type="ECO:0000256" key="6">
    <source>
        <dbReference type="ARBA" id="ARBA00022755"/>
    </source>
</evidence>
<evidence type="ECO:0000313" key="13">
    <source>
        <dbReference type="Proteomes" id="UP000186341"/>
    </source>
</evidence>